<comment type="subcellular location">
    <subcellularLocation>
        <location evidence="10">Cytoplasm</location>
    </subcellularLocation>
</comment>
<dbReference type="PIRSF" id="PIRSF000495">
    <property type="entry name" value="Amidotransf_hisH"/>
    <property type="match status" value="1"/>
</dbReference>
<protein>
    <recommendedName>
        <fullName evidence="10">Imidazole glycerol phosphate synthase subunit HisH</fullName>
        <ecNumber evidence="10">4.3.2.10</ecNumber>
    </recommendedName>
    <alternativeName>
        <fullName evidence="10">IGP synthase glutaminase subunit</fullName>
        <ecNumber evidence="10">3.5.1.2</ecNumber>
    </alternativeName>
    <alternativeName>
        <fullName evidence="10">IGP synthase subunit HisH</fullName>
    </alternativeName>
    <alternativeName>
        <fullName evidence="10">ImGP synthase subunit HisH</fullName>
        <shortName evidence="10">IGPS subunit HisH</shortName>
    </alternativeName>
</protein>
<dbReference type="NCBIfam" id="TIGR01855">
    <property type="entry name" value="IMP_synth_hisH"/>
    <property type="match status" value="1"/>
</dbReference>
<evidence type="ECO:0000256" key="6">
    <source>
        <dbReference type="ARBA" id="ARBA00023102"/>
    </source>
</evidence>
<evidence type="ECO:0000259" key="12">
    <source>
        <dbReference type="Pfam" id="PF00117"/>
    </source>
</evidence>
<feature type="domain" description="Glutamine amidotransferase" evidence="12">
    <location>
        <begin position="4"/>
        <end position="192"/>
    </location>
</feature>
<evidence type="ECO:0000256" key="11">
    <source>
        <dbReference type="PIRSR" id="PIRSR000495-1"/>
    </source>
</evidence>
<feature type="active site" evidence="10 11">
    <location>
        <position position="188"/>
    </location>
</feature>
<evidence type="ECO:0000256" key="4">
    <source>
        <dbReference type="ARBA" id="ARBA00022801"/>
    </source>
</evidence>
<name>A0A7Z7ETZ9_9GAMM</name>
<dbReference type="GO" id="GO:0004359">
    <property type="term" value="F:glutaminase activity"/>
    <property type="evidence" value="ECO:0007669"/>
    <property type="project" value="UniProtKB-EC"/>
</dbReference>
<keyword evidence="3 10" id="KW-0028">Amino-acid biosynthesis</keyword>
<dbReference type="Pfam" id="PF00117">
    <property type="entry name" value="GATase"/>
    <property type="match status" value="1"/>
</dbReference>
<dbReference type="PROSITE" id="PS51273">
    <property type="entry name" value="GATASE_TYPE_1"/>
    <property type="match status" value="1"/>
</dbReference>
<feature type="active site" description="Nucleophile" evidence="10 11">
    <location>
        <position position="80"/>
    </location>
</feature>
<dbReference type="Proteomes" id="UP000287766">
    <property type="component" value="Unassembled WGS sequence"/>
</dbReference>
<dbReference type="PANTHER" id="PTHR42701">
    <property type="entry name" value="IMIDAZOLE GLYCEROL PHOSPHATE SYNTHASE SUBUNIT HISH"/>
    <property type="match status" value="1"/>
</dbReference>
<dbReference type="UniPathway" id="UPA00031">
    <property type="reaction ID" value="UER00010"/>
</dbReference>
<keyword evidence="6 10" id="KW-0368">Histidine biosynthesis</keyword>
<comment type="pathway">
    <text evidence="1 10">Amino-acid biosynthesis; L-histidine biosynthesis; L-histidine from 5-phospho-alpha-D-ribose 1-diphosphate: step 5/9.</text>
</comment>
<accession>A0A7Z7ETZ9</accession>
<evidence type="ECO:0000256" key="8">
    <source>
        <dbReference type="ARBA" id="ARBA00047838"/>
    </source>
</evidence>
<dbReference type="InterPro" id="IPR029062">
    <property type="entry name" value="Class_I_gatase-like"/>
</dbReference>
<dbReference type="RefSeq" id="WP_169930353.1">
    <property type="nucleotide sequence ID" value="NZ_PIPR01000001.1"/>
</dbReference>
<reference evidence="14" key="1">
    <citation type="journal article" date="2018" name="Front. Microbiol.">
        <title>Genome-Based Analysis Reveals the Taxonomy and Diversity of the Family Idiomarinaceae.</title>
        <authorList>
            <person name="Liu Y."/>
            <person name="Lai Q."/>
            <person name="Shao Z."/>
        </authorList>
    </citation>
    <scope>NUCLEOTIDE SEQUENCE [LARGE SCALE GENOMIC DNA]</scope>
    <source>
        <strain evidence="14">KYW314</strain>
    </source>
</reference>
<dbReference type="InterPro" id="IPR017926">
    <property type="entry name" value="GATASE"/>
</dbReference>
<evidence type="ECO:0000313" key="14">
    <source>
        <dbReference type="Proteomes" id="UP000287766"/>
    </source>
</evidence>
<comment type="caution">
    <text evidence="13">The sequence shown here is derived from an EMBL/GenBank/DDBJ whole genome shotgun (WGS) entry which is preliminary data.</text>
</comment>
<evidence type="ECO:0000256" key="5">
    <source>
        <dbReference type="ARBA" id="ARBA00022962"/>
    </source>
</evidence>
<dbReference type="AlphaFoldDB" id="A0A7Z7ETZ9"/>
<dbReference type="GO" id="GO:0005737">
    <property type="term" value="C:cytoplasm"/>
    <property type="evidence" value="ECO:0007669"/>
    <property type="project" value="UniProtKB-SubCell"/>
</dbReference>
<dbReference type="GO" id="GO:0000105">
    <property type="term" value="P:L-histidine biosynthetic process"/>
    <property type="evidence" value="ECO:0007669"/>
    <property type="project" value="UniProtKB-UniRule"/>
</dbReference>
<sequence>MITIIDYGLGNLGSIKNMITKLGFEAEISSSKKVIEKSKKIILPGVGSFDTGMSHLIEYDLVDILNHKARAERIPILGICLGAQLMTNSSEEGCLSGLGWFEAETVKFDLSSIEGKWHLPNIGWRDVNICKDVDIFEGLGSNSRFYFVHSYHMSTLDSSIIAMRSTYGREFICALAKDNLYCVQFHPEKSHKFGLSLFKRFAEL</sequence>
<comment type="catalytic activity">
    <reaction evidence="8 10">
        <text>5-[(5-phospho-1-deoxy-D-ribulos-1-ylimino)methylamino]-1-(5-phospho-beta-D-ribosyl)imidazole-4-carboxamide + L-glutamine = D-erythro-1-(imidazol-4-yl)glycerol 3-phosphate + 5-amino-1-(5-phospho-beta-D-ribosyl)imidazole-4-carboxamide + L-glutamate + H(+)</text>
        <dbReference type="Rhea" id="RHEA:24793"/>
        <dbReference type="ChEBI" id="CHEBI:15378"/>
        <dbReference type="ChEBI" id="CHEBI:29985"/>
        <dbReference type="ChEBI" id="CHEBI:58278"/>
        <dbReference type="ChEBI" id="CHEBI:58359"/>
        <dbReference type="ChEBI" id="CHEBI:58475"/>
        <dbReference type="ChEBI" id="CHEBI:58525"/>
        <dbReference type="EC" id="4.3.2.10"/>
    </reaction>
</comment>
<feature type="active site" evidence="10 11">
    <location>
        <position position="186"/>
    </location>
</feature>
<dbReference type="CDD" id="cd01748">
    <property type="entry name" value="GATase1_IGP_Synthase"/>
    <property type="match status" value="1"/>
</dbReference>
<dbReference type="GO" id="GO:0016829">
    <property type="term" value="F:lyase activity"/>
    <property type="evidence" value="ECO:0007669"/>
    <property type="project" value="UniProtKB-KW"/>
</dbReference>
<evidence type="ECO:0000256" key="3">
    <source>
        <dbReference type="ARBA" id="ARBA00022605"/>
    </source>
</evidence>
<comment type="catalytic activity">
    <reaction evidence="9 10">
        <text>L-glutamine + H2O = L-glutamate + NH4(+)</text>
        <dbReference type="Rhea" id="RHEA:15889"/>
        <dbReference type="ChEBI" id="CHEBI:15377"/>
        <dbReference type="ChEBI" id="CHEBI:28938"/>
        <dbReference type="ChEBI" id="CHEBI:29985"/>
        <dbReference type="ChEBI" id="CHEBI:58359"/>
        <dbReference type="EC" id="3.5.1.2"/>
    </reaction>
</comment>
<organism evidence="13 14">
    <name type="scientific">Pseudidiomarina aestuarii</name>
    <dbReference type="NCBI Taxonomy" id="624146"/>
    <lineage>
        <taxon>Bacteria</taxon>
        <taxon>Pseudomonadati</taxon>
        <taxon>Pseudomonadota</taxon>
        <taxon>Gammaproteobacteria</taxon>
        <taxon>Alteromonadales</taxon>
        <taxon>Idiomarinaceae</taxon>
        <taxon>Pseudidiomarina</taxon>
    </lineage>
</organism>
<dbReference type="SUPFAM" id="SSF52317">
    <property type="entry name" value="Class I glutamine amidotransferase-like"/>
    <property type="match status" value="1"/>
</dbReference>
<keyword evidence="10" id="KW-0963">Cytoplasm</keyword>
<dbReference type="GO" id="GO:0000107">
    <property type="term" value="F:imidazoleglycerol-phosphate synthase activity"/>
    <property type="evidence" value="ECO:0007669"/>
    <property type="project" value="UniProtKB-UniRule"/>
</dbReference>
<evidence type="ECO:0000256" key="7">
    <source>
        <dbReference type="ARBA" id="ARBA00023239"/>
    </source>
</evidence>
<evidence type="ECO:0000256" key="2">
    <source>
        <dbReference type="ARBA" id="ARBA00011152"/>
    </source>
</evidence>
<keyword evidence="14" id="KW-1185">Reference proteome</keyword>
<keyword evidence="4 10" id="KW-0378">Hydrolase</keyword>
<comment type="subunit">
    <text evidence="2 10">Heterodimer of HisH and HisF.</text>
</comment>
<keyword evidence="7 10" id="KW-0456">Lyase</keyword>
<keyword evidence="5 10" id="KW-0315">Glutamine amidotransferase</keyword>
<dbReference type="Gene3D" id="3.40.50.880">
    <property type="match status" value="1"/>
</dbReference>
<dbReference type="PANTHER" id="PTHR42701:SF1">
    <property type="entry name" value="IMIDAZOLE GLYCEROL PHOSPHATE SYNTHASE SUBUNIT HISH"/>
    <property type="match status" value="1"/>
</dbReference>
<evidence type="ECO:0000256" key="9">
    <source>
        <dbReference type="ARBA" id="ARBA00049534"/>
    </source>
</evidence>
<proteinExistence type="inferred from homology"/>
<evidence type="ECO:0000313" key="13">
    <source>
        <dbReference type="EMBL" id="RUO41618.1"/>
    </source>
</evidence>
<evidence type="ECO:0000256" key="1">
    <source>
        <dbReference type="ARBA" id="ARBA00005091"/>
    </source>
</evidence>
<dbReference type="EMBL" id="PIPR01000001">
    <property type="protein sequence ID" value="RUO41618.1"/>
    <property type="molecule type" value="Genomic_DNA"/>
</dbReference>
<evidence type="ECO:0000256" key="10">
    <source>
        <dbReference type="HAMAP-Rule" id="MF_00278"/>
    </source>
</evidence>
<dbReference type="EC" id="4.3.2.10" evidence="10"/>
<dbReference type="EC" id="3.5.1.2" evidence="10"/>
<gene>
    <name evidence="10 13" type="primary">hisH</name>
    <name evidence="13" type="ORF">CWE22_05525</name>
</gene>
<comment type="function">
    <text evidence="10">IGPS catalyzes the conversion of PRFAR and glutamine to IGP, AICAR and glutamate. The HisH subunit catalyzes the hydrolysis of glutamine to glutamate and ammonia as part of the synthesis of IGP and AICAR. The resulting ammonia molecule is channeled to the active site of HisF.</text>
</comment>
<dbReference type="InterPro" id="IPR010139">
    <property type="entry name" value="Imidazole-glycPsynth_HisH"/>
</dbReference>
<dbReference type="HAMAP" id="MF_00278">
    <property type="entry name" value="HisH"/>
    <property type="match status" value="1"/>
</dbReference>